<evidence type="ECO:0000256" key="1">
    <source>
        <dbReference type="SAM" id="MobiDB-lite"/>
    </source>
</evidence>
<proteinExistence type="predicted"/>
<keyword evidence="3" id="KW-1185">Reference proteome</keyword>
<name>A0A9X0A4Q0_9CNID</name>
<protein>
    <submittedName>
        <fullName evidence="2">Uncharacterized protein</fullName>
    </submittedName>
</protein>
<feature type="region of interest" description="Disordered" evidence="1">
    <location>
        <begin position="1"/>
        <end position="26"/>
    </location>
</feature>
<reference evidence="2" key="1">
    <citation type="submission" date="2023-01" db="EMBL/GenBank/DDBJ databases">
        <title>Genome assembly of the deep-sea coral Lophelia pertusa.</title>
        <authorList>
            <person name="Herrera S."/>
            <person name="Cordes E."/>
        </authorList>
    </citation>
    <scope>NUCLEOTIDE SEQUENCE</scope>
    <source>
        <strain evidence="2">USNM1676648</strain>
        <tissue evidence="2">Polyp</tissue>
    </source>
</reference>
<dbReference type="AlphaFoldDB" id="A0A9X0A4Q0"/>
<evidence type="ECO:0000313" key="2">
    <source>
        <dbReference type="EMBL" id="KAJ7393362.1"/>
    </source>
</evidence>
<evidence type="ECO:0000313" key="3">
    <source>
        <dbReference type="Proteomes" id="UP001163046"/>
    </source>
</evidence>
<dbReference type="Proteomes" id="UP001163046">
    <property type="component" value="Unassembled WGS sequence"/>
</dbReference>
<sequence length="92" mass="10132">MSHHWNAARNRRKSEKRPPAKPNRQKVGHLILTSHNVTCLKRQDPAKRVSSDTSTTRPLEDVNASFMAGVTGTKTTSRAIKNASATVIVSLL</sequence>
<organism evidence="2 3">
    <name type="scientific">Desmophyllum pertusum</name>
    <dbReference type="NCBI Taxonomy" id="174260"/>
    <lineage>
        <taxon>Eukaryota</taxon>
        <taxon>Metazoa</taxon>
        <taxon>Cnidaria</taxon>
        <taxon>Anthozoa</taxon>
        <taxon>Hexacorallia</taxon>
        <taxon>Scleractinia</taxon>
        <taxon>Caryophylliina</taxon>
        <taxon>Caryophylliidae</taxon>
        <taxon>Desmophyllum</taxon>
    </lineage>
</organism>
<dbReference type="EMBL" id="MU825398">
    <property type="protein sequence ID" value="KAJ7393362.1"/>
    <property type="molecule type" value="Genomic_DNA"/>
</dbReference>
<accession>A0A9X0A4Q0</accession>
<comment type="caution">
    <text evidence="2">The sequence shown here is derived from an EMBL/GenBank/DDBJ whole genome shotgun (WGS) entry which is preliminary data.</text>
</comment>
<gene>
    <name evidence="2" type="ORF">OS493_006333</name>
</gene>